<organism evidence="1 2">
    <name type="scientific">Natronobacterium haloterrestre</name>
    <name type="common">Halobiforma haloterrestris</name>
    <dbReference type="NCBI Taxonomy" id="148448"/>
    <lineage>
        <taxon>Archaea</taxon>
        <taxon>Methanobacteriati</taxon>
        <taxon>Methanobacteriota</taxon>
        <taxon>Stenosarchaea group</taxon>
        <taxon>Halobacteria</taxon>
        <taxon>Halobacteriales</taxon>
        <taxon>Natrialbaceae</taxon>
        <taxon>Natronobacterium</taxon>
    </lineage>
</organism>
<keyword evidence="2" id="KW-1185">Reference proteome</keyword>
<dbReference type="AlphaFoldDB" id="A0A1I1L403"/>
<gene>
    <name evidence="1" type="ORF">SAMN05444422_11448</name>
</gene>
<dbReference type="EMBL" id="FOKW01000014">
    <property type="protein sequence ID" value="SFC67685.1"/>
    <property type="molecule type" value="Genomic_DNA"/>
</dbReference>
<protein>
    <submittedName>
        <fullName evidence="1">Uncharacterized protein</fullName>
    </submittedName>
</protein>
<proteinExistence type="predicted"/>
<name>A0A1I1L403_NATHA</name>
<accession>A0A1I1L403</accession>
<evidence type="ECO:0000313" key="2">
    <source>
        <dbReference type="Proteomes" id="UP000199161"/>
    </source>
</evidence>
<evidence type="ECO:0000313" key="1">
    <source>
        <dbReference type="EMBL" id="SFC67685.1"/>
    </source>
</evidence>
<sequence length="208" mass="23497">MVLQGESIDFGVEFDGPGPKGVKLFANGELGLADEVHPAETEWTFDPTFEKPGQFTLEIVVEGPAEDEMWKLTSRDGDLMQSIEEVERVNATWDVVVADPDELYQTDAERVKGLITDALALYALGELSFKSVVHLRKVLAENLSDDTKEEVSYEITRLDDFIDTRMEEPGESEGDEEEPWSLLIALPGWGRSIYRRLREWISRGEENT</sequence>
<dbReference type="Proteomes" id="UP000199161">
    <property type="component" value="Unassembled WGS sequence"/>
</dbReference>
<reference evidence="2" key="1">
    <citation type="submission" date="2016-10" db="EMBL/GenBank/DDBJ databases">
        <authorList>
            <person name="Varghese N."/>
            <person name="Submissions S."/>
        </authorList>
    </citation>
    <scope>NUCLEOTIDE SEQUENCE [LARGE SCALE GENOMIC DNA]</scope>
    <source>
        <strain evidence="2">DSM 13078</strain>
    </source>
</reference>